<evidence type="ECO:0008006" key="9">
    <source>
        <dbReference type="Google" id="ProtNLM"/>
    </source>
</evidence>
<keyword evidence="2 6" id="KW-0812">Transmembrane</keyword>
<dbReference type="SUPFAM" id="SSF103473">
    <property type="entry name" value="MFS general substrate transporter"/>
    <property type="match status" value="1"/>
</dbReference>
<dbReference type="OrthoDB" id="196103at2759"/>
<evidence type="ECO:0000313" key="7">
    <source>
        <dbReference type="EMBL" id="KIM77384.1"/>
    </source>
</evidence>
<dbReference type="GO" id="GO:0016020">
    <property type="term" value="C:membrane"/>
    <property type="evidence" value="ECO:0007669"/>
    <property type="project" value="UniProtKB-SubCell"/>
</dbReference>
<feature type="transmembrane region" description="Helical" evidence="6">
    <location>
        <begin position="226"/>
        <end position="244"/>
    </location>
</feature>
<name>A0A0C3FBY2_PILCF</name>
<dbReference type="InterPro" id="IPR010291">
    <property type="entry name" value="Ion_channel_UNC-93"/>
</dbReference>
<reference evidence="7 8" key="1">
    <citation type="submission" date="2014-04" db="EMBL/GenBank/DDBJ databases">
        <authorList>
            <consortium name="DOE Joint Genome Institute"/>
            <person name="Kuo A."/>
            <person name="Tarkka M."/>
            <person name="Buscot F."/>
            <person name="Kohler A."/>
            <person name="Nagy L.G."/>
            <person name="Floudas D."/>
            <person name="Copeland A."/>
            <person name="Barry K.W."/>
            <person name="Cichocki N."/>
            <person name="Veneault-Fourrey C."/>
            <person name="LaButti K."/>
            <person name="Lindquist E.A."/>
            <person name="Lipzen A."/>
            <person name="Lundell T."/>
            <person name="Morin E."/>
            <person name="Murat C."/>
            <person name="Sun H."/>
            <person name="Tunlid A."/>
            <person name="Henrissat B."/>
            <person name="Grigoriev I.V."/>
            <person name="Hibbett D.S."/>
            <person name="Martin F."/>
            <person name="Nordberg H.P."/>
            <person name="Cantor M.N."/>
            <person name="Hua S.X."/>
        </authorList>
    </citation>
    <scope>NUCLEOTIDE SEQUENCE [LARGE SCALE GENOMIC DNA]</scope>
    <source>
        <strain evidence="7 8">F 1598</strain>
    </source>
</reference>
<protein>
    <recommendedName>
        <fullName evidence="9">Major facilitator superfamily (MFS) profile domain-containing protein</fullName>
    </recommendedName>
</protein>
<dbReference type="HOGENOM" id="CLU_030884_1_2_1"/>
<feature type="transmembrane region" description="Helical" evidence="6">
    <location>
        <begin position="12"/>
        <end position="31"/>
    </location>
</feature>
<evidence type="ECO:0000256" key="6">
    <source>
        <dbReference type="SAM" id="Phobius"/>
    </source>
</evidence>
<feature type="transmembrane region" description="Helical" evidence="6">
    <location>
        <begin position="76"/>
        <end position="94"/>
    </location>
</feature>
<evidence type="ECO:0000256" key="2">
    <source>
        <dbReference type="ARBA" id="ARBA00022692"/>
    </source>
</evidence>
<accession>A0A0C3FBY2</accession>
<dbReference type="Gene3D" id="1.20.1250.20">
    <property type="entry name" value="MFS general substrate transporter like domains"/>
    <property type="match status" value="2"/>
</dbReference>
<feature type="transmembrane region" description="Helical" evidence="6">
    <location>
        <begin position="100"/>
        <end position="119"/>
    </location>
</feature>
<dbReference type="Proteomes" id="UP000054166">
    <property type="component" value="Unassembled WGS sequence"/>
</dbReference>
<feature type="transmembrane region" description="Helical" evidence="6">
    <location>
        <begin position="51"/>
        <end position="69"/>
    </location>
</feature>
<proteinExistence type="predicted"/>
<feature type="transmembrane region" description="Helical" evidence="6">
    <location>
        <begin position="264"/>
        <end position="281"/>
    </location>
</feature>
<dbReference type="InterPro" id="IPR036259">
    <property type="entry name" value="MFS_trans_sf"/>
</dbReference>
<keyword evidence="3 6" id="KW-1133">Transmembrane helix</keyword>
<feature type="transmembrane region" description="Helical" evidence="6">
    <location>
        <begin position="172"/>
        <end position="191"/>
    </location>
</feature>
<feature type="transmembrane region" description="Helical" evidence="6">
    <location>
        <begin position="402"/>
        <end position="420"/>
    </location>
</feature>
<evidence type="ECO:0000256" key="5">
    <source>
        <dbReference type="SAM" id="MobiDB-lite"/>
    </source>
</evidence>
<dbReference type="Pfam" id="PF05978">
    <property type="entry name" value="UNC-93"/>
    <property type="match status" value="1"/>
</dbReference>
<dbReference type="PANTHER" id="PTHR23294">
    <property type="entry name" value="ET TRANSLATION PRODUCT-RELATED"/>
    <property type="match status" value="1"/>
</dbReference>
<feature type="region of interest" description="Disordered" evidence="5">
    <location>
        <begin position="450"/>
        <end position="471"/>
    </location>
</feature>
<dbReference type="STRING" id="765440.A0A0C3FBY2"/>
<keyword evidence="8" id="KW-1185">Reference proteome</keyword>
<organism evidence="7 8">
    <name type="scientific">Piloderma croceum (strain F 1598)</name>
    <dbReference type="NCBI Taxonomy" id="765440"/>
    <lineage>
        <taxon>Eukaryota</taxon>
        <taxon>Fungi</taxon>
        <taxon>Dikarya</taxon>
        <taxon>Basidiomycota</taxon>
        <taxon>Agaricomycotina</taxon>
        <taxon>Agaricomycetes</taxon>
        <taxon>Agaricomycetidae</taxon>
        <taxon>Atheliales</taxon>
        <taxon>Atheliaceae</taxon>
        <taxon>Piloderma</taxon>
    </lineage>
</organism>
<dbReference type="PANTHER" id="PTHR23294:SF17">
    <property type="entry name" value="DUF895 DOMAIN MEMBRANE PROTEIN"/>
    <property type="match status" value="1"/>
</dbReference>
<sequence>MKLPAWYQTPTCQVVLVGITCFATPGMFSAVSNLGAGGTQDVALSDTANGVLYGMFALTGLVSGGICNLLGPRFTLFLGTLGYALYVGSLWCFQTQGTRWFFILAGAILGVTAALLWSAQGEIMMSYPLEKDKGKMFGIFWAIFQLGTFIGSVIALAINIRSGKLQAVSTSTYLAFLVIIFCGVASSWLVLPPNKVIRGDGTLVKLQAASSIRIELRGMLGLFKNWRMLALLPMFFASNYFYAYQGALNTAKFDGPTRSLNGTLEAAGAIIGALLIGYFVLDGSWLGRRNRGYLGLAVVTSLTIIVWAIALSWQVTFTRADAKADKLISYHDSNYKGKGALFFFFYFTDSCYQALAYWIMSAMTNDPFTLARYAGFYKAVQSAGSAGSFGMDAVAPPFLNEILGSWILTLVSFPMAFLVIRKIKETNYEDEKMVYVADLTAGELEAGGLETAKAGGNDTGSNEKGSLEGRE</sequence>
<keyword evidence="4 6" id="KW-0472">Membrane</keyword>
<evidence type="ECO:0000256" key="4">
    <source>
        <dbReference type="ARBA" id="ARBA00023136"/>
    </source>
</evidence>
<evidence type="ECO:0000313" key="8">
    <source>
        <dbReference type="Proteomes" id="UP000054166"/>
    </source>
</evidence>
<feature type="transmembrane region" description="Helical" evidence="6">
    <location>
        <begin position="293"/>
        <end position="313"/>
    </location>
</feature>
<dbReference type="InterPro" id="IPR051617">
    <property type="entry name" value="UNC-93-like_regulator"/>
</dbReference>
<evidence type="ECO:0000256" key="3">
    <source>
        <dbReference type="ARBA" id="ARBA00022989"/>
    </source>
</evidence>
<comment type="subcellular location">
    <subcellularLocation>
        <location evidence="1">Membrane</location>
        <topology evidence="1">Multi-pass membrane protein</topology>
    </subcellularLocation>
</comment>
<evidence type="ECO:0000256" key="1">
    <source>
        <dbReference type="ARBA" id="ARBA00004141"/>
    </source>
</evidence>
<feature type="transmembrane region" description="Helical" evidence="6">
    <location>
        <begin position="139"/>
        <end position="160"/>
    </location>
</feature>
<reference evidence="8" key="2">
    <citation type="submission" date="2015-01" db="EMBL/GenBank/DDBJ databases">
        <title>Evolutionary Origins and Diversification of the Mycorrhizal Mutualists.</title>
        <authorList>
            <consortium name="DOE Joint Genome Institute"/>
            <consortium name="Mycorrhizal Genomics Consortium"/>
            <person name="Kohler A."/>
            <person name="Kuo A."/>
            <person name="Nagy L.G."/>
            <person name="Floudas D."/>
            <person name="Copeland A."/>
            <person name="Barry K.W."/>
            <person name="Cichocki N."/>
            <person name="Veneault-Fourrey C."/>
            <person name="LaButti K."/>
            <person name="Lindquist E.A."/>
            <person name="Lipzen A."/>
            <person name="Lundell T."/>
            <person name="Morin E."/>
            <person name="Murat C."/>
            <person name="Riley R."/>
            <person name="Ohm R."/>
            <person name="Sun H."/>
            <person name="Tunlid A."/>
            <person name="Henrissat B."/>
            <person name="Grigoriev I.V."/>
            <person name="Hibbett D.S."/>
            <person name="Martin F."/>
        </authorList>
    </citation>
    <scope>NUCLEOTIDE SEQUENCE [LARGE SCALE GENOMIC DNA]</scope>
    <source>
        <strain evidence="8">F 1598</strain>
    </source>
</reference>
<gene>
    <name evidence="7" type="ORF">PILCRDRAFT_825343</name>
</gene>
<dbReference type="AlphaFoldDB" id="A0A0C3FBY2"/>
<dbReference type="InParanoid" id="A0A0C3FBY2"/>
<dbReference type="EMBL" id="KN833025">
    <property type="protein sequence ID" value="KIM77384.1"/>
    <property type="molecule type" value="Genomic_DNA"/>
</dbReference>